<proteinExistence type="predicted"/>
<evidence type="ECO:0000313" key="2">
    <source>
        <dbReference type="Proteomes" id="UP000006727"/>
    </source>
</evidence>
<dbReference type="Proteomes" id="UP000006727">
    <property type="component" value="Chromosome 19"/>
</dbReference>
<gene>
    <name evidence="1" type="primary">LOC112295753</name>
</gene>
<evidence type="ECO:0000313" key="1">
    <source>
        <dbReference type="EnsemblPlants" id="Pp3c19_19700V3.3"/>
    </source>
</evidence>
<dbReference type="InParanoid" id="A0A7I4BNG6"/>
<dbReference type="AlphaFoldDB" id="A0A7I4BNG6"/>
<protein>
    <submittedName>
        <fullName evidence="1">Uncharacterized protein</fullName>
    </submittedName>
</protein>
<organism evidence="1 2">
    <name type="scientific">Physcomitrium patens</name>
    <name type="common">Spreading-leaved earth moss</name>
    <name type="synonym">Physcomitrella patens</name>
    <dbReference type="NCBI Taxonomy" id="3218"/>
    <lineage>
        <taxon>Eukaryota</taxon>
        <taxon>Viridiplantae</taxon>
        <taxon>Streptophyta</taxon>
        <taxon>Embryophyta</taxon>
        <taxon>Bryophyta</taxon>
        <taxon>Bryophytina</taxon>
        <taxon>Bryopsida</taxon>
        <taxon>Funariidae</taxon>
        <taxon>Funariales</taxon>
        <taxon>Funariaceae</taxon>
        <taxon>Physcomitrium</taxon>
    </lineage>
</organism>
<reference evidence="1 2" key="1">
    <citation type="journal article" date="2008" name="Science">
        <title>The Physcomitrella genome reveals evolutionary insights into the conquest of land by plants.</title>
        <authorList>
            <person name="Rensing S."/>
            <person name="Lang D."/>
            <person name="Zimmer A."/>
            <person name="Terry A."/>
            <person name="Salamov A."/>
            <person name="Shapiro H."/>
            <person name="Nishiyama T."/>
            <person name="Perroud P.-F."/>
            <person name="Lindquist E."/>
            <person name="Kamisugi Y."/>
            <person name="Tanahashi T."/>
            <person name="Sakakibara K."/>
            <person name="Fujita T."/>
            <person name="Oishi K."/>
            <person name="Shin-I T."/>
            <person name="Kuroki Y."/>
            <person name="Toyoda A."/>
            <person name="Suzuki Y."/>
            <person name="Hashimoto A."/>
            <person name="Yamaguchi K."/>
            <person name="Sugano A."/>
            <person name="Kohara Y."/>
            <person name="Fujiyama A."/>
            <person name="Anterola A."/>
            <person name="Aoki S."/>
            <person name="Ashton N."/>
            <person name="Barbazuk W.B."/>
            <person name="Barker E."/>
            <person name="Bennetzen J."/>
            <person name="Bezanilla M."/>
            <person name="Blankenship R."/>
            <person name="Cho S.H."/>
            <person name="Dutcher S."/>
            <person name="Estelle M."/>
            <person name="Fawcett J.A."/>
            <person name="Gundlach H."/>
            <person name="Hanada K."/>
            <person name="Heyl A."/>
            <person name="Hicks K.A."/>
            <person name="Hugh J."/>
            <person name="Lohr M."/>
            <person name="Mayer K."/>
            <person name="Melkozernov A."/>
            <person name="Murata T."/>
            <person name="Nelson D."/>
            <person name="Pils B."/>
            <person name="Prigge M."/>
            <person name="Reiss B."/>
            <person name="Renner T."/>
            <person name="Rombauts S."/>
            <person name="Rushton P."/>
            <person name="Sanderfoot A."/>
            <person name="Schween G."/>
            <person name="Shiu S.-H."/>
            <person name="Stueber K."/>
            <person name="Theodoulou F.L."/>
            <person name="Tu H."/>
            <person name="Van de Peer Y."/>
            <person name="Verrier P.J."/>
            <person name="Waters E."/>
            <person name="Wood A."/>
            <person name="Yang L."/>
            <person name="Cove D."/>
            <person name="Cuming A."/>
            <person name="Hasebe M."/>
            <person name="Lucas S."/>
            <person name="Mishler D.B."/>
            <person name="Reski R."/>
            <person name="Grigoriev I."/>
            <person name="Quatrano R.S."/>
            <person name="Boore J.L."/>
        </authorList>
    </citation>
    <scope>NUCLEOTIDE SEQUENCE [LARGE SCALE GENOMIC DNA]</scope>
    <source>
        <strain evidence="1 2">cv. Gransden 2004</strain>
    </source>
</reference>
<keyword evidence="2" id="KW-1185">Reference proteome</keyword>
<name>A0A7I4BNG6_PHYPA</name>
<dbReference type="EnsemblPlants" id="Pp3c19_19700V3.3">
    <property type="protein sequence ID" value="Pp3c19_19700V3.3"/>
    <property type="gene ID" value="Pp3c19_19700"/>
</dbReference>
<accession>A0A7I4BNG6</accession>
<sequence length="394" mass="44210">MYSQQTFSGYRIWVIGIGLSFIRLKRGNVDTSGKADLTAHATAVYASQGFTANQLLPIVSMINPSEDVYMHPNYFFGVVENLLHSCDPFRRTVTYYDVHTYCTVVVDHGTLHVDIGSDFIIITSFTCHHIGTWLLIDLCNTAHCRASAAPPPGSYNQWVNEGPNPVHVLISFRSAQLCMTGSCHQISFRTPLISFDHGDGVIRGYFRNAANSDSNEFRSEESEGGGPACALIIRSLDHRPLEFAPTMAAGFIAYSHFRWSSIESFDSTPRNNTKEKKNRQAHCIPSSIQWKAMCSSLRSRRRAHSDKFKCHLITSMKKPVEYPRIDQIDQHSDIQRTGTLVSLSSCTPPISLAPERELEDKRCAACPSGTKKQEGQMPARQMDNNAITRNWVWN</sequence>
<reference evidence="1" key="3">
    <citation type="submission" date="2020-12" db="UniProtKB">
        <authorList>
            <consortium name="EnsemblPlants"/>
        </authorList>
    </citation>
    <scope>IDENTIFICATION</scope>
</reference>
<dbReference type="Gramene" id="Pp3c19_19700V3.3">
    <property type="protein sequence ID" value="Pp3c19_19700V3.3"/>
    <property type="gene ID" value="Pp3c19_19700"/>
</dbReference>
<reference evidence="1 2" key="2">
    <citation type="journal article" date="2018" name="Plant J.">
        <title>The Physcomitrella patens chromosome-scale assembly reveals moss genome structure and evolution.</title>
        <authorList>
            <person name="Lang D."/>
            <person name="Ullrich K.K."/>
            <person name="Murat F."/>
            <person name="Fuchs J."/>
            <person name="Jenkins J."/>
            <person name="Haas F.B."/>
            <person name="Piednoel M."/>
            <person name="Gundlach H."/>
            <person name="Van Bel M."/>
            <person name="Meyberg R."/>
            <person name="Vives C."/>
            <person name="Morata J."/>
            <person name="Symeonidi A."/>
            <person name="Hiss M."/>
            <person name="Muchero W."/>
            <person name="Kamisugi Y."/>
            <person name="Saleh O."/>
            <person name="Blanc G."/>
            <person name="Decker E.L."/>
            <person name="van Gessel N."/>
            <person name="Grimwood J."/>
            <person name="Hayes R.D."/>
            <person name="Graham S.W."/>
            <person name="Gunter L.E."/>
            <person name="McDaniel S.F."/>
            <person name="Hoernstein S.N.W."/>
            <person name="Larsson A."/>
            <person name="Li F.W."/>
            <person name="Perroud P.F."/>
            <person name="Phillips J."/>
            <person name="Ranjan P."/>
            <person name="Rokshar D.S."/>
            <person name="Rothfels C.J."/>
            <person name="Schneider L."/>
            <person name="Shu S."/>
            <person name="Stevenson D.W."/>
            <person name="Thummler F."/>
            <person name="Tillich M."/>
            <person name="Villarreal Aguilar J.C."/>
            <person name="Widiez T."/>
            <person name="Wong G.K."/>
            <person name="Wymore A."/>
            <person name="Zhang Y."/>
            <person name="Zimmer A.D."/>
            <person name="Quatrano R.S."/>
            <person name="Mayer K.F.X."/>
            <person name="Goodstein D."/>
            <person name="Casacuberta J.M."/>
            <person name="Vandepoele K."/>
            <person name="Reski R."/>
            <person name="Cuming A.C."/>
            <person name="Tuskan G.A."/>
            <person name="Maumus F."/>
            <person name="Salse J."/>
            <person name="Schmutz J."/>
            <person name="Rensing S.A."/>
        </authorList>
    </citation>
    <scope>NUCLEOTIDE SEQUENCE [LARGE SCALE GENOMIC DNA]</scope>
    <source>
        <strain evidence="1 2">cv. Gransden 2004</strain>
    </source>
</reference>
<dbReference type="EMBL" id="ABEU02000019">
    <property type="status" value="NOT_ANNOTATED_CDS"/>
    <property type="molecule type" value="Genomic_DNA"/>
</dbReference>